<evidence type="ECO:0000256" key="4">
    <source>
        <dbReference type="ARBA" id="ARBA00023235"/>
    </source>
</evidence>
<evidence type="ECO:0000256" key="3">
    <source>
        <dbReference type="ARBA" id="ARBA00022694"/>
    </source>
</evidence>
<dbReference type="RefSeq" id="WP_377942518.1">
    <property type="nucleotide sequence ID" value="NZ_JBHUCX010000020.1"/>
</dbReference>
<evidence type="ECO:0000313" key="8">
    <source>
        <dbReference type="EMBL" id="MFD1674661.1"/>
    </source>
</evidence>
<dbReference type="Pfam" id="PF01509">
    <property type="entry name" value="TruB_N"/>
    <property type="match status" value="1"/>
</dbReference>
<evidence type="ECO:0000256" key="1">
    <source>
        <dbReference type="ARBA" id="ARBA00000385"/>
    </source>
</evidence>
<dbReference type="PANTHER" id="PTHR13767">
    <property type="entry name" value="TRNA-PSEUDOURIDINE SYNTHASE"/>
    <property type="match status" value="1"/>
</dbReference>
<keyword evidence="4 5" id="KW-0413">Isomerase</keyword>
<evidence type="ECO:0000256" key="2">
    <source>
        <dbReference type="ARBA" id="ARBA00005642"/>
    </source>
</evidence>
<feature type="domain" description="tRNA pseudouridylate synthase B C-terminal" evidence="7">
    <location>
        <begin position="178"/>
        <end position="218"/>
    </location>
</feature>
<proteinExistence type="inferred from homology"/>
<dbReference type="EC" id="5.4.99.25" evidence="5"/>
<evidence type="ECO:0000256" key="5">
    <source>
        <dbReference type="HAMAP-Rule" id="MF_01080"/>
    </source>
</evidence>
<dbReference type="Proteomes" id="UP001597079">
    <property type="component" value="Unassembled WGS sequence"/>
</dbReference>
<dbReference type="PANTHER" id="PTHR13767:SF2">
    <property type="entry name" value="PSEUDOURIDYLATE SYNTHASE TRUB1"/>
    <property type="match status" value="1"/>
</dbReference>
<dbReference type="SUPFAM" id="SSF55120">
    <property type="entry name" value="Pseudouridine synthase"/>
    <property type="match status" value="1"/>
</dbReference>
<dbReference type="Gene3D" id="3.30.2350.10">
    <property type="entry name" value="Pseudouridine synthase"/>
    <property type="match status" value="1"/>
</dbReference>
<feature type="domain" description="Pseudouridine synthase II N-terminal" evidence="6">
    <location>
        <begin position="25"/>
        <end position="177"/>
    </location>
</feature>
<dbReference type="HAMAP" id="MF_01080">
    <property type="entry name" value="TruB_bact"/>
    <property type="match status" value="1"/>
</dbReference>
<comment type="similarity">
    <text evidence="2 5">Belongs to the pseudouridine synthase TruB family. Type 1 subfamily.</text>
</comment>
<protein>
    <recommendedName>
        <fullName evidence="5">tRNA pseudouridine synthase B</fullName>
        <ecNumber evidence="5">5.4.99.25</ecNumber>
    </recommendedName>
    <alternativeName>
        <fullName evidence="5">tRNA pseudouridine(55) synthase</fullName>
        <shortName evidence="5">Psi55 synthase</shortName>
    </alternativeName>
    <alternativeName>
        <fullName evidence="5">tRNA pseudouridylate synthase</fullName>
    </alternativeName>
    <alternativeName>
        <fullName evidence="5">tRNA-uridine isomerase</fullName>
    </alternativeName>
</protein>
<dbReference type="GO" id="GO:0160148">
    <property type="term" value="F:tRNA pseudouridine(55) synthase activity"/>
    <property type="evidence" value="ECO:0007669"/>
    <property type="project" value="UniProtKB-EC"/>
</dbReference>
<dbReference type="InterPro" id="IPR032819">
    <property type="entry name" value="TruB_C"/>
</dbReference>
<keyword evidence="9" id="KW-1185">Reference proteome</keyword>
<dbReference type="InterPro" id="IPR014780">
    <property type="entry name" value="tRNA_psdUridine_synth_TruB"/>
</dbReference>
<comment type="function">
    <text evidence="5">Responsible for synthesis of pseudouridine from uracil-55 in the psi GC loop of transfer RNAs.</text>
</comment>
<gene>
    <name evidence="5 8" type="primary">truB</name>
    <name evidence="8" type="ORF">ACFSB2_08105</name>
</gene>
<dbReference type="EMBL" id="JBHUCX010000020">
    <property type="protein sequence ID" value="MFD1674661.1"/>
    <property type="molecule type" value="Genomic_DNA"/>
</dbReference>
<comment type="caution">
    <text evidence="8">The sequence shown here is derived from an EMBL/GenBank/DDBJ whole genome shotgun (WGS) entry which is preliminary data.</text>
</comment>
<organism evidence="8 9">
    <name type="scientific">Alicyclobacillus fodiniaquatilis</name>
    <dbReference type="NCBI Taxonomy" id="1661150"/>
    <lineage>
        <taxon>Bacteria</taxon>
        <taxon>Bacillati</taxon>
        <taxon>Bacillota</taxon>
        <taxon>Bacilli</taxon>
        <taxon>Bacillales</taxon>
        <taxon>Alicyclobacillaceae</taxon>
        <taxon>Alicyclobacillus</taxon>
    </lineage>
</organism>
<reference evidence="9" key="1">
    <citation type="journal article" date="2019" name="Int. J. Syst. Evol. Microbiol.">
        <title>The Global Catalogue of Microorganisms (GCM) 10K type strain sequencing project: providing services to taxonomists for standard genome sequencing and annotation.</title>
        <authorList>
            <consortium name="The Broad Institute Genomics Platform"/>
            <consortium name="The Broad Institute Genome Sequencing Center for Infectious Disease"/>
            <person name="Wu L."/>
            <person name="Ma J."/>
        </authorList>
    </citation>
    <scope>NUCLEOTIDE SEQUENCE [LARGE SCALE GENOMIC DNA]</scope>
    <source>
        <strain evidence="9">CGMCC 1.12286</strain>
    </source>
</reference>
<dbReference type="Pfam" id="PF16198">
    <property type="entry name" value="TruB_C_2"/>
    <property type="match status" value="1"/>
</dbReference>
<dbReference type="InterPro" id="IPR002501">
    <property type="entry name" value="PsdUridine_synth_N"/>
</dbReference>
<accession>A0ABW4JG72</accession>
<keyword evidence="3 5" id="KW-0819">tRNA processing</keyword>
<comment type="catalytic activity">
    <reaction evidence="1 5">
        <text>uridine(55) in tRNA = pseudouridine(55) in tRNA</text>
        <dbReference type="Rhea" id="RHEA:42532"/>
        <dbReference type="Rhea" id="RHEA-COMP:10101"/>
        <dbReference type="Rhea" id="RHEA-COMP:10102"/>
        <dbReference type="ChEBI" id="CHEBI:65314"/>
        <dbReference type="ChEBI" id="CHEBI:65315"/>
        <dbReference type="EC" id="5.4.99.25"/>
    </reaction>
</comment>
<evidence type="ECO:0000259" key="6">
    <source>
        <dbReference type="Pfam" id="PF01509"/>
    </source>
</evidence>
<dbReference type="InterPro" id="IPR020103">
    <property type="entry name" value="PsdUridine_synth_cat_dom_sf"/>
</dbReference>
<evidence type="ECO:0000259" key="7">
    <source>
        <dbReference type="Pfam" id="PF16198"/>
    </source>
</evidence>
<dbReference type="NCBIfam" id="TIGR00431">
    <property type="entry name" value="TruB"/>
    <property type="match status" value="1"/>
</dbReference>
<name>A0ABW4JG72_9BACL</name>
<evidence type="ECO:0000313" key="9">
    <source>
        <dbReference type="Proteomes" id="UP001597079"/>
    </source>
</evidence>
<sequence length="304" mass="32369">MMDGGILLIDKPSGPTSHDVVHKIRKKLKTKRVGHAGTLDPLATGLLVVCVGGATRLLEYMTATEKMYTGEVVFGIGTDTDDASGNVIATGSAASIDDAQLAAAVQQLTGTIVQKVPAYSAVHVNGKRAYELARAGEDVEMPSREVHIHSFSVDALTRDGQAARAAFAVRCSKGTYIRALCRDLGGILGVPAHMASLRRTAVGPAQIAEAVDLDAFMRADDASLFLQKPISYLTTYPKLEVTTETLIQLANGQRANVDLVPDMAVAKDDVLFVCHADELAAVAEVTAVSDQLELQPKKVFWKRG</sequence>
<feature type="active site" description="Nucleophile" evidence="5">
    <location>
        <position position="40"/>
    </location>
</feature>
<dbReference type="CDD" id="cd02573">
    <property type="entry name" value="PseudoU_synth_EcTruB"/>
    <property type="match status" value="1"/>
</dbReference>